<dbReference type="InParanoid" id="A0A1C7ND72"/>
<dbReference type="Pfam" id="PF13430">
    <property type="entry name" value="DUF4112"/>
    <property type="match status" value="1"/>
</dbReference>
<dbReference type="Proteomes" id="UP000093000">
    <property type="component" value="Unassembled WGS sequence"/>
</dbReference>
<proteinExistence type="predicted"/>
<evidence type="ECO:0000256" key="1">
    <source>
        <dbReference type="SAM" id="Phobius"/>
    </source>
</evidence>
<accession>A0A1C7ND72</accession>
<reference evidence="2 3" key="1">
    <citation type="submission" date="2016-03" db="EMBL/GenBank/DDBJ databases">
        <title>Choanephora cucurbitarum.</title>
        <authorList>
            <person name="Min B."/>
            <person name="Park H."/>
            <person name="Park J.-H."/>
            <person name="Shin H.-D."/>
            <person name="Choi I.-G."/>
        </authorList>
    </citation>
    <scope>NUCLEOTIDE SEQUENCE [LARGE SCALE GENOMIC DNA]</scope>
    <source>
        <strain evidence="2 3">KUS-F28377</strain>
    </source>
</reference>
<dbReference type="InterPro" id="IPR025187">
    <property type="entry name" value="DUF4112"/>
</dbReference>
<sequence length="184" mass="20744">MNKEAIAKYALKSFVGKASQSDNAQYQTYQSEAQQAKRYWWNKAPAADAILSKEERKLLKQVKSRAHFLDRAVSCCCFQIGFDGLIGLIPVVGDFIGFLLALNLVHLCMQANLPNELVSKMMFNIGVDFVIGLVPVVGDLMDIMYKCNTKNAILFENYLIQRRRREQMPPGLHKKQASAPAVMK</sequence>
<dbReference type="OrthoDB" id="2103474at2759"/>
<feature type="transmembrane region" description="Helical" evidence="1">
    <location>
        <begin position="95"/>
        <end position="113"/>
    </location>
</feature>
<dbReference type="PANTHER" id="PTHR35519">
    <property type="entry name" value="MEMBRANE PROTEINS"/>
    <property type="match status" value="1"/>
</dbReference>
<name>A0A1C7ND72_9FUNG</name>
<dbReference type="PANTHER" id="PTHR35519:SF2">
    <property type="entry name" value="PH DOMAIN PROTEIN"/>
    <property type="match status" value="1"/>
</dbReference>
<comment type="caution">
    <text evidence="2">The sequence shown here is derived from an EMBL/GenBank/DDBJ whole genome shotgun (WGS) entry which is preliminary data.</text>
</comment>
<evidence type="ECO:0000313" key="3">
    <source>
        <dbReference type="Proteomes" id="UP000093000"/>
    </source>
</evidence>
<gene>
    <name evidence="2" type="ORF">A0J61_05047</name>
</gene>
<evidence type="ECO:0000313" key="2">
    <source>
        <dbReference type="EMBL" id="OBZ86910.1"/>
    </source>
</evidence>
<keyword evidence="1" id="KW-0472">Membrane</keyword>
<feature type="transmembrane region" description="Helical" evidence="1">
    <location>
        <begin position="125"/>
        <end position="145"/>
    </location>
</feature>
<protein>
    <submittedName>
        <fullName evidence="2">Uncharacterized protein</fullName>
    </submittedName>
</protein>
<keyword evidence="1" id="KW-1133">Transmembrane helix</keyword>
<organism evidence="2 3">
    <name type="scientific">Choanephora cucurbitarum</name>
    <dbReference type="NCBI Taxonomy" id="101091"/>
    <lineage>
        <taxon>Eukaryota</taxon>
        <taxon>Fungi</taxon>
        <taxon>Fungi incertae sedis</taxon>
        <taxon>Mucoromycota</taxon>
        <taxon>Mucoromycotina</taxon>
        <taxon>Mucoromycetes</taxon>
        <taxon>Mucorales</taxon>
        <taxon>Mucorineae</taxon>
        <taxon>Choanephoraceae</taxon>
        <taxon>Choanephoroideae</taxon>
        <taxon>Choanephora</taxon>
    </lineage>
</organism>
<keyword evidence="3" id="KW-1185">Reference proteome</keyword>
<dbReference type="STRING" id="101091.A0A1C7ND72"/>
<dbReference type="EMBL" id="LUGH01000262">
    <property type="protein sequence ID" value="OBZ86910.1"/>
    <property type="molecule type" value="Genomic_DNA"/>
</dbReference>
<keyword evidence="1" id="KW-0812">Transmembrane</keyword>
<dbReference type="AlphaFoldDB" id="A0A1C7ND72"/>